<organism evidence="2 3">
    <name type="scientific">Lachancea quebecensis</name>
    <dbReference type="NCBI Taxonomy" id="1654605"/>
    <lineage>
        <taxon>Eukaryota</taxon>
        <taxon>Fungi</taxon>
        <taxon>Dikarya</taxon>
        <taxon>Ascomycota</taxon>
        <taxon>Saccharomycotina</taxon>
        <taxon>Saccharomycetes</taxon>
        <taxon>Saccharomycetales</taxon>
        <taxon>Saccharomycetaceae</taxon>
        <taxon>Lachancea</taxon>
    </lineage>
</organism>
<evidence type="ECO:0000256" key="1">
    <source>
        <dbReference type="SAM" id="MobiDB-lite"/>
    </source>
</evidence>
<dbReference type="EMBL" id="LN890547">
    <property type="protein sequence ID" value="CUS23602.1"/>
    <property type="molecule type" value="Genomic_DNA"/>
</dbReference>
<evidence type="ECO:0000313" key="3">
    <source>
        <dbReference type="Proteomes" id="UP000236544"/>
    </source>
</evidence>
<keyword evidence="3" id="KW-1185">Reference proteome</keyword>
<dbReference type="AlphaFoldDB" id="A0A0P1KV18"/>
<gene>
    <name evidence="2" type="ORF">LAQU0_S10e04214g</name>
</gene>
<feature type="compositionally biased region" description="Polar residues" evidence="1">
    <location>
        <begin position="133"/>
        <end position="152"/>
    </location>
</feature>
<accession>A0A0P1KV18</accession>
<feature type="region of interest" description="Disordered" evidence="1">
    <location>
        <begin position="133"/>
        <end position="161"/>
    </location>
</feature>
<sequence>MQTCPMRIDVNFCQRQATREREGKHGRNQSGSSPTYKFSQVSCLFFISGPPGCLQGVSSAHVRTSCFNAAPCSVALPRDPAGYHRFEAITLRVRLLGTASSANALPAGPVACFLYVVRIDVRIVLYDSCQTSCSSSNAPDTRATFASPQAQKPSALDSDDSWQNAVPRARCLRANREFSRHVARNNFFLEATDVTHRLSCPSEHRLVTPRSSTKPRST</sequence>
<name>A0A0P1KV18_9SACH</name>
<protein>
    <submittedName>
        <fullName evidence="2">LAQU0S10e04214g1_1</fullName>
    </submittedName>
</protein>
<evidence type="ECO:0000313" key="2">
    <source>
        <dbReference type="EMBL" id="CUS23602.1"/>
    </source>
</evidence>
<proteinExistence type="predicted"/>
<reference evidence="3" key="1">
    <citation type="submission" date="2015-10" db="EMBL/GenBank/DDBJ databases">
        <authorList>
            <person name="Devillers H."/>
        </authorList>
    </citation>
    <scope>NUCLEOTIDE SEQUENCE [LARGE SCALE GENOMIC DNA]</scope>
</reference>
<dbReference type="Proteomes" id="UP000236544">
    <property type="component" value="Unassembled WGS sequence"/>
</dbReference>